<evidence type="ECO:0000313" key="2">
    <source>
        <dbReference type="EMBL" id="CAA9538313.1"/>
    </source>
</evidence>
<dbReference type="EMBL" id="CADCWE010000099">
    <property type="protein sequence ID" value="CAA9538313.1"/>
    <property type="molecule type" value="Genomic_DNA"/>
</dbReference>
<feature type="transmembrane region" description="Helical" evidence="1">
    <location>
        <begin position="360"/>
        <end position="379"/>
    </location>
</feature>
<feature type="transmembrane region" description="Helical" evidence="1">
    <location>
        <begin position="105"/>
        <end position="124"/>
    </location>
</feature>
<name>A0A6J4U3D9_9BACT</name>
<accession>A0A6J4U3D9</accession>
<keyword evidence="1" id="KW-0812">Transmembrane</keyword>
<proteinExistence type="predicted"/>
<sequence length="534" mass="55948">MRLGLDRDAGDREAGTNWRSPGDLRAALWQCGGAALLAVVLVWLVRQALIDDAYITLAYARNLATNGHWGLILAEPANAATSPLNVLLLGGATAVLRLGGGTDPVWAFGAVFVGSAVALAWGWSRIAAVLRFHPVVPLLGVTIVLLNPFLLSASGLEVTLIAAVLVGLLAAAVAGQPVAFGIVAGLAVLVRLDLAVFVLPVALASPGVRRHWAKAAGTGVAIALPWFAWSWWFLGSAIPDTFAIKTVQRSFGRWTFANGLQLYYERDALATAVTVVPAVLGFAAAIGFAAIGILRRTTARSDLAPAVALGAAGAGYYAVYVLLGVPPYQWYYVPSFVALATCLCALAGGALRGNRVLRGAVAVPALVVVACLVAGNVAADVRGGVPWRVPPVFGNWATAREYERAGRELGDRIGVATVVSPGEIGTLAYFCQCAIVDAFADRGSALPLIERRIAEAGPVAGALLRLNYLRLDRDRQPRRAEYRLDWMPGAAPPEEGWPTSSPAKGVGHLRLIPITVLPPPPNQALPLPPPPSTG</sequence>
<feature type="transmembrane region" description="Helical" evidence="1">
    <location>
        <begin position="303"/>
        <end position="323"/>
    </location>
</feature>
<feature type="transmembrane region" description="Helical" evidence="1">
    <location>
        <begin position="130"/>
        <end position="151"/>
    </location>
</feature>
<gene>
    <name evidence="2" type="ORF">AVDCRST_MAG73-1643</name>
</gene>
<feature type="transmembrane region" description="Helical" evidence="1">
    <location>
        <begin position="215"/>
        <end position="234"/>
    </location>
</feature>
<protein>
    <recommendedName>
        <fullName evidence="3">Glycosyltransferase RgtA/B/C/D-like domain-containing protein</fullName>
    </recommendedName>
</protein>
<feature type="transmembrane region" description="Helical" evidence="1">
    <location>
        <begin position="329"/>
        <end position="348"/>
    </location>
</feature>
<feature type="transmembrane region" description="Helical" evidence="1">
    <location>
        <begin position="158"/>
        <end position="174"/>
    </location>
</feature>
<organism evidence="2">
    <name type="scientific">uncultured Thermomicrobiales bacterium</name>
    <dbReference type="NCBI Taxonomy" id="1645740"/>
    <lineage>
        <taxon>Bacteria</taxon>
        <taxon>Pseudomonadati</taxon>
        <taxon>Thermomicrobiota</taxon>
        <taxon>Thermomicrobia</taxon>
        <taxon>Thermomicrobiales</taxon>
        <taxon>environmental samples</taxon>
    </lineage>
</organism>
<keyword evidence="1" id="KW-0472">Membrane</keyword>
<feature type="transmembrane region" description="Helical" evidence="1">
    <location>
        <begin position="180"/>
        <end position="203"/>
    </location>
</feature>
<reference evidence="2" key="1">
    <citation type="submission" date="2020-02" db="EMBL/GenBank/DDBJ databases">
        <authorList>
            <person name="Meier V. D."/>
        </authorList>
    </citation>
    <scope>NUCLEOTIDE SEQUENCE</scope>
    <source>
        <strain evidence="2">AVDCRST_MAG73</strain>
    </source>
</reference>
<keyword evidence="1" id="KW-1133">Transmembrane helix</keyword>
<dbReference type="AlphaFoldDB" id="A0A6J4U3D9"/>
<evidence type="ECO:0008006" key="3">
    <source>
        <dbReference type="Google" id="ProtNLM"/>
    </source>
</evidence>
<evidence type="ECO:0000256" key="1">
    <source>
        <dbReference type="SAM" id="Phobius"/>
    </source>
</evidence>
<feature type="transmembrane region" description="Helical" evidence="1">
    <location>
        <begin position="27"/>
        <end position="45"/>
    </location>
</feature>
<feature type="transmembrane region" description="Helical" evidence="1">
    <location>
        <begin position="268"/>
        <end position="291"/>
    </location>
</feature>